<dbReference type="RefSeq" id="WP_098174753.1">
    <property type="nucleotide sequence ID" value="NZ_CP030926.1"/>
</dbReference>
<feature type="domain" description="Thioredoxin" evidence="7">
    <location>
        <begin position="41"/>
        <end position="179"/>
    </location>
</feature>
<dbReference type="InterPro" id="IPR036249">
    <property type="entry name" value="Thioredoxin-like_sf"/>
</dbReference>
<dbReference type="PROSITE" id="PS00194">
    <property type="entry name" value="THIOREDOXIN_1"/>
    <property type="match status" value="1"/>
</dbReference>
<dbReference type="InterPro" id="IPR050553">
    <property type="entry name" value="Thioredoxin_ResA/DsbE_sf"/>
</dbReference>
<dbReference type="KEGG" id="pbut:DTO10_23150"/>
<dbReference type="InterPro" id="IPR000866">
    <property type="entry name" value="AhpC/TSA"/>
</dbReference>
<dbReference type="EMBL" id="NUEQ01000004">
    <property type="protein sequence ID" value="PEJ37776.1"/>
    <property type="molecule type" value="Genomic_DNA"/>
</dbReference>
<evidence type="ECO:0000313" key="11">
    <source>
        <dbReference type="Proteomes" id="UP000260457"/>
    </source>
</evidence>
<dbReference type="Gene3D" id="3.40.30.10">
    <property type="entry name" value="Glutaredoxin"/>
    <property type="match status" value="1"/>
</dbReference>
<proteinExistence type="predicted"/>
<dbReference type="Proteomes" id="UP000260457">
    <property type="component" value="Chromosome"/>
</dbReference>
<evidence type="ECO:0000256" key="6">
    <source>
        <dbReference type="SAM" id="Phobius"/>
    </source>
</evidence>
<dbReference type="AlphaFoldDB" id="A0AAX0S7K5"/>
<dbReference type="GO" id="GO:0016491">
    <property type="term" value="F:oxidoreductase activity"/>
    <property type="evidence" value="ECO:0007669"/>
    <property type="project" value="InterPro"/>
</dbReference>
<dbReference type="SUPFAM" id="SSF52833">
    <property type="entry name" value="Thioredoxin-like"/>
    <property type="match status" value="1"/>
</dbReference>
<dbReference type="InterPro" id="IPR013766">
    <property type="entry name" value="Thioredoxin_domain"/>
</dbReference>
<evidence type="ECO:0000313" key="8">
    <source>
        <dbReference type="EMBL" id="AXN40984.1"/>
    </source>
</evidence>
<keyword evidence="6" id="KW-0812">Transmembrane</keyword>
<evidence type="ECO:0000256" key="1">
    <source>
        <dbReference type="ARBA" id="ARBA00004196"/>
    </source>
</evidence>
<dbReference type="Pfam" id="PF00578">
    <property type="entry name" value="AhpC-TSA"/>
    <property type="match status" value="1"/>
</dbReference>
<dbReference type="PROSITE" id="PS51352">
    <property type="entry name" value="THIOREDOXIN_2"/>
    <property type="match status" value="1"/>
</dbReference>
<keyword evidence="11" id="KW-1185">Reference proteome</keyword>
<dbReference type="GO" id="GO:0016209">
    <property type="term" value="F:antioxidant activity"/>
    <property type="evidence" value="ECO:0007669"/>
    <property type="project" value="InterPro"/>
</dbReference>
<evidence type="ECO:0000313" key="10">
    <source>
        <dbReference type="Proteomes" id="UP000220106"/>
    </source>
</evidence>
<name>A0AAX0S7K5_9BACI</name>
<protein>
    <submittedName>
        <fullName evidence="9">Alkyl hydroperoxide reductase</fullName>
    </submittedName>
</protein>
<dbReference type="PANTHER" id="PTHR42852">
    <property type="entry name" value="THIOL:DISULFIDE INTERCHANGE PROTEIN DSBE"/>
    <property type="match status" value="1"/>
</dbReference>
<evidence type="ECO:0000259" key="7">
    <source>
        <dbReference type="PROSITE" id="PS51352"/>
    </source>
</evidence>
<sequence length="180" mass="20439">MSKEKKPVNFFIKSLVTAILMLGLGYTIYTSLIIKKEAVTIDQSNLAPDFTLQDLKGNEVKLSDYRGKGVILNFWATYCPPCEKEMPYLNNVYQEYEDKGIEILAVNAQEPRIIVSPFVLEKKLSFSILLDRTGEAIDQYKVNNLPVTYLINEDGEITQTISGELTEMKVRSYVESIIPN</sequence>
<comment type="subcellular location">
    <subcellularLocation>
        <location evidence="1">Cell envelope</location>
    </subcellularLocation>
</comment>
<dbReference type="CDD" id="cd02966">
    <property type="entry name" value="TlpA_like_family"/>
    <property type="match status" value="1"/>
</dbReference>
<dbReference type="EMBL" id="CP030926">
    <property type="protein sequence ID" value="AXN40984.1"/>
    <property type="molecule type" value="Genomic_DNA"/>
</dbReference>
<organism evidence="9 10">
    <name type="scientific">Peribacillus butanolivorans</name>
    <dbReference type="NCBI Taxonomy" id="421767"/>
    <lineage>
        <taxon>Bacteria</taxon>
        <taxon>Bacillati</taxon>
        <taxon>Bacillota</taxon>
        <taxon>Bacilli</taxon>
        <taxon>Bacillales</taxon>
        <taxon>Bacillaceae</taxon>
        <taxon>Peribacillus</taxon>
    </lineage>
</organism>
<evidence type="ECO:0000256" key="2">
    <source>
        <dbReference type="ARBA" id="ARBA00022748"/>
    </source>
</evidence>
<keyword evidence="5" id="KW-0676">Redox-active center</keyword>
<evidence type="ECO:0000313" key="9">
    <source>
        <dbReference type="EMBL" id="PEJ37776.1"/>
    </source>
</evidence>
<dbReference type="GO" id="GO:0017004">
    <property type="term" value="P:cytochrome complex assembly"/>
    <property type="evidence" value="ECO:0007669"/>
    <property type="project" value="UniProtKB-KW"/>
</dbReference>
<dbReference type="GO" id="GO:0030313">
    <property type="term" value="C:cell envelope"/>
    <property type="evidence" value="ECO:0007669"/>
    <property type="project" value="UniProtKB-SubCell"/>
</dbReference>
<dbReference type="PANTHER" id="PTHR42852:SF6">
    <property type="entry name" value="THIOL:DISULFIDE INTERCHANGE PROTEIN DSBE"/>
    <property type="match status" value="1"/>
</dbReference>
<keyword evidence="2" id="KW-0201">Cytochrome c-type biogenesis</keyword>
<reference evidence="9 10" key="1">
    <citation type="submission" date="2017-09" db="EMBL/GenBank/DDBJ databases">
        <title>Large-scale bioinformatics analysis of Bacillus genomes uncovers conserved roles of natural products in bacterial physiology.</title>
        <authorList>
            <consortium name="Agbiome Team Llc"/>
            <person name="Bleich R.M."/>
            <person name="Kirk G.J."/>
            <person name="Santa Maria K.C."/>
            <person name="Allen S.E."/>
            <person name="Farag S."/>
            <person name="Shank E.A."/>
            <person name="Bowers A."/>
        </authorList>
    </citation>
    <scope>NUCLEOTIDE SEQUENCE [LARGE SCALE GENOMIC DNA]</scope>
    <source>
        <strain evidence="9 10">AFS003229</strain>
    </source>
</reference>
<keyword evidence="3" id="KW-0735">Signal-anchor</keyword>
<accession>A0AAX0S7K5</accession>
<reference evidence="8 11" key="2">
    <citation type="submission" date="2018-07" db="EMBL/GenBank/DDBJ databases">
        <title>The molecular basis for the intramolecular migration of carboxyl group in the catabolism of para-hydroxybenzoate via gentisate.</title>
        <authorList>
            <person name="Zhao H."/>
            <person name="Xu Y."/>
            <person name="Lin S."/>
            <person name="Spain J.C."/>
            <person name="Zhou N.-Y."/>
        </authorList>
    </citation>
    <scope>NUCLEOTIDE SEQUENCE [LARGE SCALE GENOMIC DNA]</scope>
    <source>
        <strain evidence="8 11">PHB-7a</strain>
    </source>
</reference>
<dbReference type="InterPro" id="IPR017937">
    <property type="entry name" value="Thioredoxin_CS"/>
</dbReference>
<dbReference type="Proteomes" id="UP000220106">
    <property type="component" value="Unassembled WGS sequence"/>
</dbReference>
<evidence type="ECO:0000256" key="4">
    <source>
        <dbReference type="ARBA" id="ARBA00023157"/>
    </source>
</evidence>
<dbReference type="NCBIfam" id="NF002854">
    <property type="entry name" value="PRK03147.1"/>
    <property type="match status" value="1"/>
</dbReference>
<evidence type="ECO:0000256" key="5">
    <source>
        <dbReference type="ARBA" id="ARBA00023284"/>
    </source>
</evidence>
<evidence type="ECO:0000256" key="3">
    <source>
        <dbReference type="ARBA" id="ARBA00022968"/>
    </source>
</evidence>
<keyword evidence="6" id="KW-1133">Transmembrane helix</keyword>
<keyword evidence="6" id="KW-0472">Membrane</keyword>
<gene>
    <name evidence="9" type="ORF">CN689_02475</name>
    <name evidence="8" type="ORF">DTO10_23150</name>
</gene>
<keyword evidence="4" id="KW-1015">Disulfide bond</keyword>
<feature type="transmembrane region" description="Helical" evidence="6">
    <location>
        <begin position="12"/>
        <end position="34"/>
    </location>
</feature>